<dbReference type="AlphaFoldDB" id="A0A0K1Q0F7"/>
<name>A0A0K1Q0F7_9BACT</name>
<dbReference type="OrthoDB" id="467001at2"/>
<dbReference type="GO" id="GO:0016491">
    <property type="term" value="F:oxidoreductase activity"/>
    <property type="evidence" value="ECO:0007669"/>
    <property type="project" value="UniProtKB-KW"/>
</dbReference>
<protein>
    <recommendedName>
        <fullName evidence="2">Fe2OG dioxygenase domain-containing protein</fullName>
    </recommendedName>
</protein>
<evidence type="ECO:0000259" key="2">
    <source>
        <dbReference type="PROSITE" id="PS51471"/>
    </source>
</evidence>
<dbReference type="EMBL" id="CP012333">
    <property type="protein sequence ID" value="AKU99253.1"/>
    <property type="molecule type" value="Genomic_DNA"/>
</dbReference>
<proteinExistence type="inferred from homology"/>
<dbReference type="Proteomes" id="UP000064967">
    <property type="component" value="Chromosome"/>
</dbReference>
<accession>A0A0K1Q0F7</accession>
<evidence type="ECO:0000256" key="1">
    <source>
        <dbReference type="RuleBase" id="RU003682"/>
    </source>
</evidence>
<reference evidence="3 4" key="1">
    <citation type="submission" date="2015-08" db="EMBL/GenBank/DDBJ databases">
        <authorList>
            <person name="Babu N.S."/>
            <person name="Beckwith C.J."/>
            <person name="Beseler K.G."/>
            <person name="Brison A."/>
            <person name="Carone J.V."/>
            <person name="Caskin T.P."/>
            <person name="Diamond M."/>
            <person name="Durham M.E."/>
            <person name="Foxe J.M."/>
            <person name="Go M."/>
            <person name="Henderson B.A."/>
            <person name="Jones I.B."/>
            <person name="McGettigan J.A."/>
            <person name="Micheletti S.J."/>
            <person name="Nasrallah M.E."/>
            <person name="Ortiz D."/>
            <person name="Piller C.R."/>
            <person name="Privatt S.R."/>
            <person name="Schneider S.L."/>
            <person name="Sharp S."/>
            <person name="Smith T.C."/>
            <person name="Stanton J.D."/>
            <person name="Ullery H.E."/>
            <person name="Wilson R.J."/>
            <person name="Serrano M.G."/>
            <person name="Buck G."/>
            <person name="Lee V."/>
            <person name="Wang Y."/>
            <person name="Carvalho R."/>
            <person name="Voegtly L."/>
            <person name="Shi R."/>
            <person name="Duckworth R."/>
            <person name="Johnson A."/>
            <person name="Loviza R."/>
            <person name="Walstead R."/>
            <person name="Shah Z."/>
            <person name="Kiflezghi M."/>
            <person name="Wade K."/>
            <person name="Ball S.L."/>
            <person name="Bradley K.W."/>
            <person name="Asai D.J."/>
            <person name="Bowman C.A."/>
            <person name="Russell D.A."/>
            <person name="Pope W.H."/>
            <person name="Jacobs-Sera D."/>
            <person name="Hendrix R.W."/>
            <person name="Hatfull G.F."/>
        </authorList>
    </citation>
    <scope>NUCLEOTIDE SEQUENCE [LARGE SCALE GENOMIC DNA]</scope>
    <source>
        <strain evidence="3 4">DSM 27648</strain>
    </source>
</reference>
<sequence length="291" mass="33391">MDVDSVLALATRARGKAKRVLLRAPFIKQWSEQRYFAARGRHVDDRPWLERGRFGVLEDLRQGFFAQRDGSDMLPADVVDVADRFVQRLKADTSNKPCVRISPADLAADPALFKWGLSDANLDLAECYIGLPVHYLGVEVKRERPDGVATEVRQWHIDVEDRRMMKIIVYLSDVDEGCGPFEYLDRQRTRRAVAGLNYWSGFVPDANMASAVDTGEWLRATGSRFTSVFVDTCRLFHRAKPPTTTDRYSMTFSYSSTTPYQVFPEFMQTRKTMLALRSQLTKRQRRASMME</sequence>
<gene>
    <name evidence="3" type="ORF">AKJ09_05917</name>
</gene>
<dbReference type="InterPro" id="IPR005123">
    <property type="entry name" value="Oxoglu/Fe-dep_dioxygenase_dom"/>
</dbReference>
<organism evidence="3 4">
    <name type="scientific">Labilithrix luteola</name>
    <dbReference type="NCBI Taxonomy" id="1391654"/>
    <lineage>
        <taxon>Bacteria</taxon>
        <taxon>Pseudomonadati</taxon>
        <taxon>Myxococcota</taxon>
        <taxon>Polyangia</taxon>
        <taxon>Polyangiales</taxon>
        <taxon>Labilitrichaceae</taxon>
        <taxon>Labilithrix</taxon>
    </lineage>
</organism>
<dbReference type="SUPFAM" id="SSF51197">
    <property type="entry name" value="Clavaminate synthase-like"/>
    <property type="match status" value="1"/>
</dbReference>
<comment type="similarity">
    <text evidence="1">Belongs to the iron/ascorbate-dependent oxidoreductase family.</text>
</comment>
<keyword evidence="1" id="KW-0560">Oxidoreductase</keyword>
<dbReference type="Gene3D" id="2.60.120.620">
    <property type="entry name" value="q2cbj1_9rhob like domain"/>
    <property type="match status" value="1"/>
</dbReference>
<dbReference type="PROSITE" id="PS51471">
    <property type="entry name" value="FE2OG_OXY"/>
    <property type="match status" value="1"/>
</dbReference>
<evidence type="ECO:0000313" key="4">
    <source>
        <dbReference type="Proteomes" id="UP000064967"/>
    </source>
</evidence>
<feature type="domain" description="Fe2OG dioxygenase" evidence="2">
    <location>
        <begin position="132"/>
        <end position="256"/>
    </location>
</feature>
<dbReference type="RefSeq" id="WP_146650631.1">
    <property type="nucleotide sequence ID" value="NZ_CP012333.1"/>
</dbReference>
<dbReference type="GO" id="GO:0046872">
    <property type="term" value="F:metal ion binding"/>
    <property type="evidence" value="ECO:0007669"/>
    <property type="project" value="UniProtKB-KW"/>
</dbReference>
<evidence type="ECO:0000313" key="3">
    <source>
        <dbReference type="EMBL" id="AKU99253.1"/>
    </source>
</evidence>
<keyword evidence="1" id="KW-0408">Iron</keyword>
<keyword evidence="1" id="KW-0479">Metal-binding</keyword>
<dbReference type="KEGG" id="llu:AKJ09_05917"/>
<keyword evidence="4" id="KW-1185">Reference proteome</keyword>